<dbReference type="GO" id="GO:0022857">
    <property type="term" value="F:transmembrane transporter activity"/>
    <property type="evidence" value="ECO:0007669"/>
    <property type="project" value="UniProtKB-UniRule"/>
</dbReference>
<evidence type="ECO:0000256" key="2">
    <source>
        <dbReference type="ARBA" id="ARBA00022475"/>
    </source>
</evidence>
<dbReference type="PANTHER" id="PTHR33362">
    <property type="entry name" value="SIALIC ACID TRAP TRANSPORTER PERMEASE PROTEIN SIAT-RELATED"/>
    <property type="match status" value="1"/>
</dbReference>
<keyword evidence="2" id="KW-1003">Cell membrane</keyword>
<sequence length="432" mass="45553">MSGLGIGLSGIGIMLVLLFLRQPVWLTLLLCGIVGNVILNNGKVAQMVAATNFFDTSYNYGLTVIPLFILMGEVATSSRMSAELFNAARIMLNGVRGGLPIATIGASGAFGAICGSSVATAAAMTRIALPEMRKAGYEDGYAAASIAAGGSLGILIPPSVILLIYASIAEVSIARLFAASMLPGIILMLAYIAVAVVLARGAQQGRADAPVSMLQRFTALLGPWQFVVLFTVTIGGIYTGFFSPNEAAAIGAFGAIVLGLARRSLSLTLLMHAIQRSVIISCVLFMVIIGATVFANFIVQTRMPDLLLAAANEANLSTGSVMFAIIVTYIVMGCFLEGIGMVLITVPVFLPVVTGFGFDPIWFGVLVTILVELGLLTPPVGMNLFIIKSQVPDMKMRVLYRGILPFLIAPVVIIALLFSVPEIALWLPDRLF</sequence>
<keyword evidence="6 7" id="KW-0472">Membrane</keyword>
<feature type="transmembrane region" description="Helical" evidence="7">
    <location>
        <begin position="6"/>
        <end position="39"/>
    </location>
</feature>
<dbReference type="NCBIfam" id="TIGR00786">
    <property type="entry name" value="dctM"/>
    <property type="match status" value="1"/>
</dbReference>
<feature type="transmembrane region" description="Helical" evidence="7">
    <location>
        <begin position="177"/>
        <end position="199"/>
    </location>
</feature>
<dbReference type="Proteomes" id="UP001315686">
    <property type="component" value="Unassembled WGS sequence"/>
</dbReference>
<comment type="similarity">
    <text evidence="7">Belongs to the TRAP transporter large permease family.</text>
</comment>
<dbReference type="Pfam" id="PF06808">
    <property type="entry name" value="DctM"/>
    <property type="match status" value="1"/>
</dbReference>
<organism evidence="9 10">
    <name type="scientific">Harenicola maris</name>
    <dbReference type="NCBI Taxonomy" id="2841044"/>
    <lineage>
        <taxon>Bacteria</taxon>
        <taxon>Pseudomonadati</taxon>
        <taxon>Pseudomonadota</taxon>
        <taxon>Alphaproteobacteria</taxon>
        <taxon>Rhodobacterales</taxon>
        <taxon>Paracoccaceae</taxon>
        <taxon>Harenicola</taxon>
    </lineage>
</organism>
<comment type="caution">
    <text evidence="9">The sequence shown here is derived from an EMBL/GenBank/DDBJ whole genome shotgun (WGS) entry which is preliminary data.</text>
</comment>
<accession>A0AAP2G6V9</accession>
<dbReference type="InterPro" id="IPR010656">
    <property type="entry name" value="DctM"/>
</dbReference>
<keyword evidence="7" id="KW-0813">Transport</keyword>
<dbReference type="PANTHER" id="PTHR33362:SF5">
    <property type="entry name" value="C4-DICARBOXYLATE TRAP TRANSPORTER LARGE PERMEASE PROTEIN DCTM"/>
    <property type="match status" value="1"/>
</dbReference>
<evidence type="ECO:0000313" key="10">
    <source>
        <dbReference type="Proteomes" id="UP001315686"/>
    </source>
</evidence>
<name>A0AAP2G6V9_9RHOB</name>
<evidence type="ECO:0000313" key="9">
    <source>
        <dbReference type="EMBL" id="MBT0956636.1"/>
    </source>
</evidence>
<keyword evidence="5 7" id="KW-1133">Transmembrane helix</keyword>
<comment type="subunit">
    <text evidence="7">The complex comprises the extracytoplasmic solute receptor protein and the two transmembrane proteins.</text>
</comment>
<feature type="transmembrane region" description="Helical" evidence="7">
    <location>
        <begin position="314"/>
        <end position="332"/>
    </location>
</feature>
<evidence type="ECO:0000256" key="7">
    <source>
        <dbReference type="RuleBase" id="RU369079"/>
    </source>
</evidence>
<evidence type="ECO:0000256" key="4">
    <source>
        <dbReference type="ARBA" id="ARBA00022692"/>
    </source>
</evidence>
<keyword evidence="10" id="KW-1185">Reference proteome</keyword>
<keyword evidence="3 7" id="KW-0997">Cell inner membrane</keyword>
<dbReference type="EMBL" id="JADQAZ010000001">
    <property type="protein sequence ID" value="MBT0956636.1"/>
    <property type="molecule type" value="Genomic_DNA"/>
</dbReference>
<feature type="transmembrane region" description="Helical" evidence="7">
    <location>
        <begin position="277"/>
        <end position="299"/>
    </location>
</feature>
<feature type="transmembrane region" description="Helical" evidence="7">
    <location>
        <begin position="247"/>
        <end position="265"/>
    </location>
</feature>
<feature type="domain" description="TRAP C4-dicarboxylate transport system permease DctM subunit" evidence="8">
    <location>
        <begin position="11"/>
        <end position="423"/>
    </location>
</feature>
<dbReference type="InterPro" id="IPR004681">
    <property type="entry name" value="TRAP_DctM"/>
</dbReference>
<evidence type="ECO:0000256" key="1">
    <source>
        <dbReference type="ARBA" id="ARBA00004429"/>
    </source>
</evidence>
<feature type="transmembrane region" description="Helical" evidence="7">
    <location>
        <begin position="101"/>
        <end position="129"/>
    </location>
</feature>
<reference evidence="9 10" key="1">
    <citation type="journal article" date="2021" name="Arch. Microbiol.">
        <title>Harenicola maris gen. nov., sp. nov. isolated from the Sea of Japan shallow sediments.</title>
        <authorList>
            <person name="Romanenko L.A."/>
            <person name="Kurilenko V.V."/>
            <person name="Chernysheva N.Y."/>
            <person name="Tekutyeva L.A."/>
            <person name="Velansky P.V."/>
            <person name="Svetashev V.I."/>
            <person name="Isaeva M.P."/>
        </authorList>
    </citation>
    <scope>NUCLEOTIDE SEQUENCE [LARGE SCALE GENOMIC DNA]</scope>
    <source>
        <strain evidence="9 10">KMM 3653</strain>
    </source>
</reference>
<gene>
    <name evidence="9" type="ORF">IV417_04510</name>
</gene>
<feature type="transmembrane region" description="Helical" evidence="7">
    <location>
        <begin position="364"/>
        <end position="386"/>
    </location>
</feature>
<dbReference type="AlphaFoldDB" id="A0AAP2G6V9"/>
<dbReference type="GO" id="GO:0005886">
    <property type="term" value="C:plasma membrane"/>
    <property type="evidence" value="ECO:0007669"/>
    <property type="project" value="UniProtKB-SubCell"/>
</dbReference>
<dbReference type="RefSeq" id="WP_327792832.1">
    <property type="nucleotide sequence ID" value="NZ_JADQAZ010000001.1"/>
</dbReference>
<dbReference type="PIRSF" id="PIRSF006066">
    <property type="entry name" value="HI0050"/>
    <property type="match status" value="1"/>
</dbReference>
<comment type="function">
    <text evidence="7">Part of the tripartite ATP-independent periplasmic (TRAP) transport system.</text>
</comment>
<evidence type="ECO:0000256" key="3">
    <source>
        <dbReference type="ARBA" id="ARBA00022519"/>
    </source>
</evidence>
<feature type="transmembrane region" description="Helical" evidence="7">
    <location>
        <begin position="398"/>
        <end position="420"/>
    </location>
</feature>
<feature type="transmembrane region" description="Helical" evidence="7">
    <location>
        <begin position="339"/>
        <end position="358"/>
    </location>
</feature>
<protein>
    <recommendedName>
        <fullName evidence="7">TRAP transporter large permease protein</fullName>
    </recommendedName>
</protein>
<feature type="transmembrane region" description="Helical" evidence="7">
    <location>
        <begin position="60"/>
        <end position="81"/>
    </location>
</feature>
<feature type="transmembrane region" description="Helical" evidence="7">
    <location>
        <begin position="141"/>
        <end position="165"/>
    </location>
</feature>
<evidence type="ECO:0000256" key="6">
    <source>
        <dbReference type="ARBA" id="ARBA00023136"/>
    </source>
</evidence>
<keyword evidence="4 7" id="KW-0812">Transmembrane</keyword>
<comment type="subcellular location">
    <subcellularLocation>
        <location evidence="1 7">Cell inner membrane</location>
        <topology evidence="1 7">Multi-pass membrane protein</topology>
    </subcellularLocation>
</comment>
<evidence type="ECO:0000259" key="8">
    <source>
        <dbReference type="Pfam" id="PF06808"/>
    </source>
</evidence>
<evidence type="ECO:0000256" key="5">
    <source>
        <dbReference type="ARBA" id="ARBA00022989"/>
    </source>
</evidence>
<proteinExistence type="inferred from homology"/>
<feature type="transmembrane region" description="Helical" evidence="7">
    <location>
        <begin position="220"/>
        <end position="241"/>
    </location>
</feature>